<evidence type="ECO:0000256" key="1">
    <source>
        <dbReference type="SAM" id="Phobius"/>
    </source>
</evidence>
<feature type="transmembrane region" description="Helical" evidence="1">
    <location>
        <begin position="40"/>
        <end position="58"/>
    </location>
</feature>
<name>A0A3A1USH4_9BACL</name>
<proteinExistence type="predicted"/>
<keyword evidence="3" id="KW-1185">Reference proteome</keyword>
<accession>A0A3A1USH4</accession>
<dbReference type="OrthoDB" id="2353968at2"/>
<dbReference type="EMBL" id="QXQA01000013">
    <property type="protein sequence ID" value="RIX50756.1"/>
    <property type="molecule type" value="Genomic_DNA"/>
</dbReference>
<keyword evidence="1" id="KW-1133">Transmembrane helix</keyword>
<sequence length="73" mass="9032">MEEQLKHSFWFWALIAAILLTQSTWLFLDARKRDSMPWFWGIWGLIQFPLPTILYWLIVRKDLLGRIKERRRK</sequence>
<reference evidence="2 3" key="1">
    <citation type="submission" date="2018-09" db="EMBL/GenBank/DDBJ databases">
        <title>Paenibacillus aracenensis nov. sp. isolated from a cave in southern Spain.</title>
        <authorList>
            <person name="Jurado V."/>
            <person name="Gutierrez-Patricio S."/>
            <person name="Gonzalez-Pimentel J.L."/>
            <person name="Miller A.Z."/>
            <person name="Laiz L."/>
            <person name="Saiz-Jimenez C."/>
        </authorList>
    </citation>
    <scope>NUCLEOTIDE SEQUENCE [LARGE SCALE GENOMIC DNA]</scope>
    <source>
        <strain evidence="2 3">DSM 22867</strain>
    </source>
</reference>
<keyword evidence="1" id="KW-0812">Transmembrane</keyword>
<dbReference type="AlphaFoldDB" id="A0A3A1USH4"/>
<organism evidence="2 3">
    <name type="scientific">Paenibacillus nanensis</name>
    <dbReference type="NCBI Taxonomy" id="393251"/>
    <lineage>
        <taxon>Bacteria</taxon>
        <taxon>Bacillati</taxon>
        <taxon>Bacillota</taxon>
        <taxon>Bacilli</taxon>
        <taxon>Bacillales</taxon>
        <taxon>Paenibacillaceae</taxon>
        <taxon>Paenibacillus</taxon>
    </lineage>
</organism>
<dbReference type="Proteomes" id="UP000266482">
    <property type="component" value="Unassembled WGS sequence"/>
</dbReference>
<protein>
    <submittedName>
        <fullName evidence="2">SigmaY antisigma factor component</fullName>
    </submittedName>
</protein>
<comment type="caution">
    <text evidence="2">The sequence shown here is derived from an EMBL/GenBank/DDBJ whole genome shotgun (WGS) entry which is preliminary data.</text>
</comment>
<dbReference type="RefSeq" id="WP_119601379.1">
    <property type="nucleotide sequence ID" value="NZ_QXQA01000013.1"/>
</dbReference>
<gene>
    <name evidence="2" type="ORF">D3P08_18810</name>
</gene>
<feature type="transmembrane region" description="Helical" evidence="1">
    <location>
        <begin position="9"/>
        <end position="28"/>
    </location>
</feature>
<keyword evidence="1" id="KW-0472">Membrane</keyword>
<evidence type="ECO:0000313" key="3">
    <source>
        <dbReference type="Proteomes" id="UP000266482"/>
    </source>
</evidence>
<evidence type="ECO:0000313" key="2">
    <source>
        <dbReference type="EMBL" id="RIX50756.1"/>
    </source>
</evidence>